<dbReference type="HAMAP" id="MF_00061">
    <property type="entry name" value="IspE"/>
    <property type="match status" value="1"/>
</dbReference>
<dbReference type="AlphaFoldDB" id="A0A380AG97"/>
<name>A0A380AG97_9GAMM</name>
<dbReference type="Pfam" id="PF08544">
    <property type="entry name" value="GHMP_kinases_C"/>
    <property type="match status" value="1"/>
</dbReference>
<dbReference type="Proteomes" id="UP000254069">
    <property type="component" value="Unassembled WGS sequence"/>
</dbReference>
<dbReference type="NCBIfam" id="TIGR00154">
    <property type="entry name" value="ispE"/>
    <property type="match status" value="1"/>
</dbReference>
<keyword evidence="4 10" id="KW-0808">Transferase</keyword>
<dbReference type="Gene3D" id="3.30.230.10">
    <property type="match status" value="1"/>
</dbReference>
<dbReference type="Pfam" id="PF00288">
    <property type="entry name" value="GHMP_kinases_N"/>
    <property type="match status" value="1"/>
</dbReference>
<keyword evidence="6 10" id="KW-0418">Kinase</keyword>
<feature type="active site" evidence="10">
    <location>
        <position position="148"/>
    </location>
</feature>
<dbReference type="PANTHER" id="PTHR43527:SF2">
    <property type="entry name" value="4-DIPHOSPHOCYTIDYL-2-C-METHYL-D-ERYTHRITOL KINASE, CHLOROPLASTIC"/>
    <property type="match status" value="1"/>
</dbReference>
<dbReference type="FunFam" id="3.30.230.10:FF:000022">
    <property type="entry name" value="4-diphosphocytidyl-2-C-methyl-D-erythritol kinase"/>
    <property type="match status" value="1"/>
</dbReference>
<evidence type="ECO:0000259" key="11">
    <source>
        <dbReference type="Pfam" id="PF00288"/>
    </source>
</evidence>
<dbReference type="GO" id="GO:0050515">
    <property type="term" value="F:4-(cytidine 5'-diphospho)-2-C-methyl-D-erythritol kinase activity"/>
    <property type="evidence" value="ECO:0007669"/>
    <property type="project" value="UniProtKB-UniRule"/>
</dbReference>
<keyword evidence="14" id="KW-1185">Reference proteome</keyword>
<comment type="function">
    <text evidence="10">Catalyzes the phosphorylation of the position 2 hydroxy group of 4-diphosphocytidyl-2C-methyl-D-erythritol.</text>
</comment>
<evidence type="ECO:0000256" key="6">
    <source>
        <dbReference type="ARBA" id="ARBA00022777"/>
    </source>
</evidence>
<accession>A0A380AG97</accession>
<dbReference type="InterPro" id="IPR004424">
    <property type="entry name" value="IspE"/>
</dbReference>
<feature type="binding site" evidence="10">
    <location>
        <begin position="106"/>
        <end position="116"/>
    </location>
    <ligand>
        <name>ATP</name>
        <dbReference type="ChEBI" id="CHEBI:30616"/>
    </ligand>
</feature>
<evidence type="ECO:0000259" key="12">
    <source>
        <dbReference type="Pfam" id="PF08544"/>
    </source>
</evidence>
<dbReference type="GO" id="GO:0016114">
    <property type="term" value="P:terpenoid biosynthetic process"/>
    <property type="evidence" value="ECO:0007669"/>
    <property type="project" value="UniProtKB-UniRule"/>
</dbReference>
<dbReference type="InterPro" id="IPR013750">
    <property type="entry name" value="GHMP_kinase_C_dom"/>
</dbReference>
<keyword evidence="5 10" id="KW-0547">Nucleotide-binding</keyword>
<dbReference type="GO" id="GO:0005524">
    <property type="term" value="F:ATP binding"/>
    <property type="evidence" value="ECO:0007669"/>
    <property type="project" value="UniProtKB-UniRule"/>
</dbReference>
<proteinExistence type="inferred from homology"/>
<dbReference type="UniPathway" id="UPA00056">
    <property type="reaction ID" value="UER00094"/>
</dbReference>
<comment type="catalytic activity">
    <reaction evidence="10">
        <text>4-CDP-2-C-methyl-D-erythritol + ATP = 4-CDP-2-C-methyl-D-erythritol 2-phosphate + ADP + H(+)</text>
        <dbReference type="Rhea" id="RHEA:18437"/>
        <dbReference type="ChEBI" id="CHEBI:15378"/>
        <dbReference type="ChEBI" id="CHEBI:30616"/>
        <dbReference type="ChEBI" id="CHEBI:57823"/>
        <dbReference type="ChEBI" id="CHEBI:57919"/>
        <dbReference type="ChEBI" id="CHEBI:456216"/>
        <dbReference type="EC" id="2.7.1.148"/>
    </reaction>
</comment>
<dbReference type="GO" id="GO:0019288">
    <property type="term" value="P:isopentenyl diphosphate biosynthetic process, methylerythritol 4-phosphate pathway"/>
    <property type="evidence" value="ECO:0007669"/>
    <property type="project" value="UniProtKB-UniRule"/>
</dbReference>
<evidence type="ECO:0000313" key="14">
    <source>
        <dbReference type="Proteomes" id="UP000254069"/>
    </source>
</evidence>
<protein>
    <recommendedName>
        <fullName evidence="3 10">4-diphosphocytidyl-2-C-methyl-D-erythritol kinase</fullName>
        <shortName evidence="10">CMK</shortName>
        <ecNumber evidence="2 10">2.7.1.148</ecNumber>
    </recommendedName>
    <alternativeName>
        <fullName evidence="9 10">4-(cytidine-5'-diphospho)-2-C-methyl-D-erythritol kinase</fullName>
    </alternativeName>
</protein>
<evidence type="ECO:0000256" key="5">
    <source>
        <dbReference type="ARBA" id="ARBA00022741"/>
    </source>
</evidence>
<dbReference type="PANTHER" id="PTHR43527">
    <property type="entry name" value="4-DIPHOSPHOCYTIDYL-2-C-METHYL-D-ERYTHRITOL KINASE, CHLOROPLASTIC"/>
    <property type="match status" value="1"/>
</dbReference>
<feature type="domain" description="GHMP kinase C-terminal" evidence="12">
    <location>
        <begin position="206"/>
        <end position="267"/>
    </location>
</feature>
<keyword evidence="7 10" id="KW-0067">ATP-binding</keyword>
<dbReference type="EMBL" id="UGYO01000001">
    <property type="protein sequence ID" value="SUI80521.1"/>
    <property type="molecule type" value="Genomic_DNA"/>
</dbReference>
<keyword evidence="8 10" id="KW-0414">Isoprene biosynthesis</keyword>
<dbReference type="InterPro" id="IPR020568">
    <property type="entry name" value="Ribosomal_Su5_D2-typ_SF"/>
</dbReference>
<sequence length="292" mass="31539">MSPLDQTSKPNSLSLGWPAPAKLNLFLHINGRREDGYHELQTLFQFLDHGDLLDFKVTANGELKLHSNLGTAVPDSDNLILKAAKSLQQASGCELGAEIWLDKKLPMGGGLGGGSSDAATTLVALNALWQTGLSETELAQIGLKLGADVPVFIKGLAAFAEGVGEKLQPVEPAEPWYLVLVPEAHVSTGKVFHDPDLPRDTPKLSLEQLLSAPWQNDCQVLVCRHYPQVAKALGWLLEYAPSRMTGTGACVFGEFEKQQQALDCLAQLPPSFKGFVAKGINRSPLQSRLARL</sequence>
<dbReference type="RefSeq" id="WP_115389910.1">
    <property type="nucleotide sequence ID" value="NZ_JADZHC010000062.1"/>
</dbReference>
<dbReference type="InterPro" id="IPR036554">
    <property type="entry name" value="GHMP_kinase_C_sf"/>
</dbReference>
<reference evidence="13 14" key="1">
    <citation type="submission" date="2018-06" db="EMBL/GenBank/DDBJ databases">
        <authorList>
            <consortium name="Pathogen Informatics"/>
            <person name="Doyle S."/>
        </authorList>
    </citation>
    <scope>NUCLEOTIDE SEQUENCE [LARGE SCALE GENOMIC DNA]</scope>
    <source>
        <strain evidence="13 14">NCTC10738</strain>
    </source>
</reference>
<evidence type="ECO:0000256" key="4">
    <source>
        <dbReference type="ARBA" id="ARBA00022679"/>
    </source>
</evidence>
<evidence type="ECO:0000256" key="3">
    <source>
        <dbReference type="ARBA" id="ARBA00017473"/>
    </source>
</evidence>
<comment type="pathway">
    <text evidence="10">Isoprenoid biosynthesis; isopentenyl diphosphate biosynthesis via DXP pathway; isopentenyl diphosphate from 1-deoxy-D-xylulose 5-phosphate: step 3/6.</text>
</comment>
<dbReference type="InterPro" id="IPR014721">
    <property type="entry name" value="Ribsml_uS5_D2-typ_fold_subgr"/>
</dbReference>
<dbReference type="SUPFAM" id="SSF54211">
    <property type="entry name" value="Ribosomal protein S5 domain 2-like"/>
    <property type="match status" value="1"/>
</dbReference>
<evidence type="ECO:0000256" key="9">
    <source>
        <dbReference type="ARBA" id="ARBA00032554"/>
    </source>
</evidence>
<dbReference type="InterPro" id="IPR006204">
    <property type="entry name" value="GHMP_kinase_N_dom"/>
</dbReference>
<evidence type="ECO:0000256" key="10">
    <source>
        <dbReference type="HAMAP-Rule" id="MF_00061"/>
    </source>
</evidence>
<dbReference type="SUPFAM" id="SSF55060">
    <property type="entry name" value="GHMP Kinase, C-terminal domain"/>
    <property type="match status" value="1"/>
</dbReference>
<dbReference type="PIRSF" id="PIRSF010376">
    <property type="entry name" value="IspE"/>
    <property type="match status" value="1"/>
</dbReference>
<evidence type="ECO:0000256" key="1">
    <source>
        <dbReference type="ARBA" id="ARBA00009684"/>
    </source>
</evidence>
<evidence type="ECO:0000256" key="2">
    <source>
        <dbReference type="ARBA" id="ARBA00012052"/>
    </source>
</evidence>
<comment type="similarity">
    <text evidence="1 10">Belongs to the GHMP kinase family. IspE subfamily.</text>
</comment>
<evidence type="ECO:0000313" key="13">
    <source>
        <dbReference type="EMBL" id="SUI80521.1"/>
    </source>
</evidence>
<evidence type="ECO:0000256" key="7">
    <source>
        <dbReference type="ARBA" id="ARBA00022840"/>
    </source>
</evidence>
<evidence type="ECO:0000256" key="8">
    <source>
        <dbReference type="ARBA" id="ARBA00023229"/>
    </source>
</evidence>
<organism evidence="13 14">
    <name type="scientific">Shewanella algae</name>
    <dbReference type="NCBI Taxonomy" id="38313"/>
    <lineage>
        <taxon>Bacteria</taxon>
        <taxon>Pseudomonadati</taxon>
        <taxon>Pseudomonadota</taxon>
        <taxon>Gammaproteobacteria</taxon>
        <taxon>Alteromonadales</taxon>
        <taxon>Shewanellaceae</taxon>
        <taxon>Shewanella</taxon>
    </lineage>
</organism>
<dbReference type="EC" id="2.7.1.148" evidence="2 10"/>
<feature type="domain" description="GHMP kinase N-terminal" evidence="11">
    <location>
        <begin position="78"/>
        <end position="155"/>
    </location>
</feature>
<feature type="active site" evidence="10">
    <location>
        <position position="22"/>
    </location>
</feature>
<dbReference type="Gene3D" id="3.30.70.890">
    <property type="entry name" value="GHMP kinase, C-terminal domain"/>
    <property type="match status" value="1"/>
</dbReference>
<gene>
    <name evidence="10 13" type="primary">ispE</name>
    <name evidence="13" type="ORF">NCTC10738_02792</name>
</gene>